<proteinExistence type="predicted"/>
<dbReference type="SUPFAM" id="SSF54593">
    <property type="entry name" value="Glyoxalase/Bleomycin resistance protein/Dihydroxybiphenyl dioxygenase"/>
    <property type="match status" value="1"/>
</dbReference>
<gene>
    <name evidence="3" type="ORF">AV942_17750</name>
    <name evidence="4" type="ORF">BM524_16120</name>
</gene>
<dbReference type="Proteomes" id="UP000182101">
    <property type="component" value="Chromosome"/>
</dbReference>
<protein>
    <recommendedName>
        <fullName evidence="2">PepSY domain-containing protein</fullName>
    </recommendedName>
</protein>
<dbReference type="AlphaFoldDB" id="A0AAC9JC60"/>
<feature type="chain" id="PRO_5041891885" description="PepSY domain-containing protein" evidence="1">
    <location>
        <begin position="23"/>
        <end position="97"/>
    </location>
</feature>
<feature type="domain" description="PepSY" evidence="2">
    <location>
        <begin position="12"/>
        <end position="95"/>
    </location>
</feature>
<dbReference type="PROSITE" id="PS51257">
    <property type="entry name" value="PROKAR_LIPOPROTEIN"/>
    <property type="match status" value="1"/>
</dbReference>
<keyword evidence="1" id="KW-0732">Signal</keyword>
<sequence>METAMKKLMMATAIGAATLLSACSAEHGTTQCTTAPEAEWQNQDAFQAQLLAQGYKINEFKVTDGNCYEIYGFDKEENKVEIYFNPVDGSIVKEEKH</sequence>
<reference evidence="3 5" key="1">
    <citation type="submission" date="2015-12" db="EMBL/GenBank/DDBJ databases">
        <title>Intraspecies pangenome expansion in the marine bacterium Alteromonas.</title>
        <authorList>
            <person name="Lopez-Perez M."/>
            <person name="Rodriguez-Valera F."/>
        </authorList>
    </citation>
    <scope>NUCLEOTIDE SEQUENCE [LARGE SCALE GENOMIC DNA]</scope>
    <source>
        <strain evidence="3 5">UM8</strain>
    </source>
</reference>
<name>A0AAC9JC60_9ALTE</name>
<evidence type="ECO:0000313" key="4">
    <source>
        <dbReference type="EMBL" id="APD91199.1"/>
    </source>
</evidence>
<evidence type="ECO:0000313" key="3">
    <source>
        <dbReference type="EMBL" id="AMJ80001.1"/>
    </source>
</evidence>
<accession>A0AAC9JC60</accession>
<evidence type="ECO:0000256" key="1">
    <source>
        <dbReference type="SAM" id="SignalP"/>
    </source>
</evidence>
<feature type="signal peptide" evidence="1">
    <location>
        <begin position="1"/>
        <end position="22"/>
    </location>
</feature>
<evidence type="ECO:0000259" key="2">
    <source>
        <dbReference type="Pfam" id="PF13670"/>
    </source>
</evidence>
<reference evidence="4 6" key="2">
    <citation type="submission" date="2016-11" db="EMBL/GenBank/DDBJ databases">
        <title>Networking in microbes: conjugative elements and plasmids in the genus Alteromonas.</title>
        <authorList>
            <person name="Lopez-Perez M."/>
            <person name="Ramon-Marco N."/>
            <person name="Rodriguez-Valera F."/>
        </authorList>
    </citation>
    <scope>NUCLEOTIDE SEQUENCE [LARGE SCALE GENOMIC DNA]</scope>
    <source>
        <strain evidence="4 6">CP48</strain>
    </source>
</reference>
<evidence type="ECO:0000313" key="5">
    <source>
        <dbReference type="Proteomes" id="UP000061468"/>
    </source>
</evidence>
<dbReference type="EMBL" id="CP013928">
    <property type="protein sequence ID" value="AMJ80001.1"/>
    <property type="molecule type" value="Genomic_DNA"/>
</dbReference>
<evidence type="ECO:0000313" key="6">
    <source>
        <dbReference type="Proteomes" id="UP000182101"/>
    </source>
</evidence>
<dbReference type="InterPro" id="IPR029068">
    <property type="entry name" value="Glyas_Bleomycin-R_OHBP_Dase"/>
</dbReference>
<dbReference type="OMA" id="VDGNCYE"/>
<organism evidence="4 6">
    <name type="scientific">Alteromonas mediterranea</name>
    <dbReference type="NCBI Taxonomy" id="314275"/>
    <lineage>
        <taxon>Bacteria</taxon>
        <taxon>Pseudomonadati</taxon>
        <taxon>Pseudomonadota</taxon>
        <taxon>Gammaproteobacteria</taxon>
        <taxon>Alteromonadales</taxon>
        <taxon>Alteromonadaceae</taxon>
        <taxon>Alteromonas/Salinimonas group</taxon>
        <taxon>Alteromonas</taxon>
    </lineage>
</organism>
<dbReference type="EMBL" id="CP018024">
    <property type="protein sequence ID" value="APD91199.1"/>
    <property type="molecule type" value="Genomic_DNA"/>
</dbReference>
<dbReference type="Proteomes" id="UP000061468">
    <property type="component" value="Chromosome"/>
</dbReference>
<dbReference type="InterPro" id="IPR025711">
    <property type="entry name" value="PepSY"/>
</dbReference>
<dbReference type="Pfam" id="PF13670">
    <property type="entry name" value="PepSY_2"/>
    <property type="match status" value="1"/>
</dbReference>